<accession>A0ABQ6H618</accession>
<dbReference type="InterPro" id="IPR011006">
    <property type="entry name" value="CheY-like_superfamily"/>
</dbReference>
<dbReference type="EMBL" id="BSSU01000007">
    <property type="protein sequence ID" value="GLX82195.1"/>
    <property type="molecule type" value="Genomic_DNA"/>
</dbReference>
<reference evidence="1 2" key="1">
    <citation type="submission" date="2023-03" db="EMBL/GenBank/DDBJ databases">
        <title>Draft genome sequence of Thalassotalea eurytherma JCM 18482T.</title>
        <authorList>
            <person name="Sawabe T."/>
        </authorList>
    </citation>
    <scope>NUCLEOTIDE SEQUENCE [LARGE SCALE GENOMIC DNA]</scope>
    <source>
        <strain evidence="1 2">JCM 18482</strain>
    </source>
</reference>
<keyword evidence="2" id="KW-1185">Reference proteome</keyword>
<dbReference type="SUPFAM" id="SSF52172">
    <property type="entry name" value="CheY-like"/>
    <property type="match status" value="1"/>
</dbReference>
<comment type="caution">
    <text evidence="1">The sequence shown here is derived from an EMBL/GenBank/DDBJ whole genome shotgun (WGS) entry which is preliminary data.</text>
</comment>
<proteinExistence type="predicted"/>
<protein>
    <submittedName>
        <fullName evidence="1">Uncharacterized protein</fullName>
    </submittedName>
</protein>
<gene>
    <name evidence="1" type="ORF">theurythT_16470</name>
</gene>
<evidence type="ECO:0000313" key="1">
    <source>
        <dbReference type="EMBL" id="GLX82195.1"/>
    </source>
</evidence>
<name>A0ABQ6H618_9GAMM</name>
<dbReference type="Proteomes" id="UP001157133">
    <property type="component" value="Unassembled WGS sequence"/>
</dbReference>
<organism evidence="1 2">
    <name type="scientific">Thalassotalea eurytherma</name>
    <dbReference type="NCBI Taxonomy" id="1144278"/>
    <lineage>
        <taxon>Bacteria</taxon>
        <taxon>Pseudomonadati</taxon>
        <taxon>Pseudomonadota</taxon>
        <taxon>Gammaproteobacteria</taxon>
        <taxon>Alteromonadales</taxon>
        <taxon>Colwelliaceae</taxon>
        <taxon>Thalassotalea</taxon>
    </lineage>
</organism>
<sequence length="101" mass="11442">MIVSLHQSQRVIQVRHVDLIISDWILPDESGKELLIKVRANESTDRIRHRSFTSTQIATEAAPRGAKVSFFESVSNAQFFEITVFNPGAVPNKVKDKFCDK</sequence>
<evidence type="ECO:0000313" key="2">
    <source>
        <dbReference type="Proteomes" id="UP001157133"/>
    </source>
</evidence>
<dbReference type="RefSeq" id="WP_284207555.1">
    <property type="nucleotide sequence ID" value="NZ_BSSU01000007.1"/>
</dbReference>